<evidence type="ECO:0000256" key="4">
    <source>
        <dbReference type="ARBA" id="ARBA00020631"/>
    </source>
</evidence>
<keyword evidence="8 10" id="KW-0539">Nucleus</keyword>
<accession>A0AAQ3M789</accession>
<keyword evidence="5 10" id="KW-0805">Transcription regulation</keyword>
<keyword evidence="13" id="KW-1185">Reference proteome</keyword>
<dbReference type="EMBL" id="CP138587">
    <property type="protein sequence ID" value="WPH02620.1"/>
    <property type="molecule type" value="Genomic_DNA"/>
</dbReference>
<dbReference type="Gene3D" id="6.10.140.200">
    <property type="match status" value="1"/>
</dbReference>
<keyword evidence="6 10" id="KW-0010">Activator</keyword>
<dbReference type="PANTHER" id="PTHR21428:SF11">
    <property type="entry name" value="MEDIATOR OF RNA POLYMERASE II TRANSCRIPTION SUBUNIT 7"/>
    <property type="match status" value="1"/>
</dbReference>
<reference evidence="12 13" key="1">
    <citation type="submission" date="2023-11" db="EMBL/GenBank/DDBJ databases">
        <title>An acidophilic fungus is an integral part of prey digestion in a carnivorous sundew plant.</title>
        <authorList>
            <person name="Tsai I.J."/>
        </authorList>
    </citation>
    <scope>NUCLEOTIDE SEQUENCE [LARGE SCALE GENOMIC DNA]</scope>
    <source>
        <strain evidence="12">169a</strain>
    </source>
</reference>
<dbReference type="Gene3D" id="6.10.140.1520">
    <property type="match status" value="1"/>
</dbReference>
<organism evidence="12 13">
    <name type="scientific">Acrodontium crateriforme</name>
    <dbReference type="NCBI Taxonomy" id="150365"/>
    <lineage>
        <taxon>Eukaryota</taxon>
        <taxon>Fungi</taxon>
        <taxon>Dikarya</taxon>
        <taxon>Ascomycota</taxon>
        <taxon>Pezizomycotina</taxon>
        <taxon>Dothideomycetes</taxon>
        <taxon>Dothideomycetidae</taxon>
        <taxon>Mycosphaerellales</taxon>
        <taxon>Teratosphaeriaceae</taxon>
        <taxon>Acrodontium</taxon>
    </lineage>
</organism>
<evidence type="ECO:0000256" key="3">
    <source>
        <dbReference type="ARBA" id="ARBA00011837"/>
    </source>
</evidence>
<proteinExistence type="inferred from homology"/>
<evidence type="ECO:0000256" key="2">
    <source>
        <dbReference type="ARBA" id="ARBA00009994"/>
    </source>
</evidence>
<sequence length="262" mass="29162">MAEQTTASASPFPLPPPFYNNFTPANRKQLQQLQSSNTSTLDPLSLPTELRYLLPPAPPTTGRYRTFGTEIDHHAATPTLADAGIEQLFPTPNDNEPLNPQPHLIALSRSLLATFLALSGTLAQDPTQFEPHTREMQTLVFNLHDLINRYRPHQARETLILDLEERIAKRREETRAIREVGEKVRTLLEGLKDAGIGERTVGVDMSGSRGIKDVNSSAKVADEKRVARQKALWVRLEAMKVAQGDDKVNEKQSEGEPEAMPT</sequence>
<name>A0AAQ3M789_9PEZI</name>
<evidence type="ECO:0000313" key="13">
    <source>
        <dbReference type="Proteomes" id="UP001303373"/>
    </source>
</evidence>
<evidence type="ECO:0000313" key="12">
    <source>
        <dbReference type="EMBL" id="WPH02620.1"/>
    </source>
</evidence>
<dbReference type="AlphaFoldDB" id="A0AAQ3M789"/>
<gene>
    <name evidence="12" type="ORF">R9X50_00548500</name>
</gene>
<dbReference type="InterPro" id="IPR037212">
    <property type="entry name" value="Med7/Med21-like"/>
</dbReference>
<feature type="compositionally biased region" description="Low complexity" evidence="11">
    <location>
        <begin position="1"/>
        <end position="11"/>
    </location>
</feature>
<evidence type="ECO:0000256" key="5">
    <source>
        <dbReference type="ARBA" id="ARBA00023015"/>
    </source>
</evidence>
<dbReference type="Proteomes" id="UP001303373">
    <property type="component" value="Chromosome 8"/>
</dbReference>
<evidence type="ECO:0000256" key="10">
    <source>
        <dbReference type="RuleBase" id="RU364060"/>
    </source>
</evidence>
<comment type="subunit">
    <text evidence="3 10">Component of the Mediator complex.</text>
</comment>
<evidence type="ECO:0000256" key="11">
    <source>
        <dbReference type="SAM" id="MobiDB-lite"/>
    </source>
</evidence>
<dbReference type="InterPro" id="IPR044888">
    <property type="entry name" value="Mediatior_Med7_sf"/>
</dbReference>
<dbReference type="SUPFAM" id="SSF140718">
    <property type="entry name" value="Mediator hinge subcomplex-like"/>
    <property type="match status" value="1"/>
</dbReference>
<dbReference type="Pfam" id="PF05983">
    <property type="entry name" value="Med7"/>
    <property type="match status" value="1"/>
</dbReference>
<evidence type="ECO:0000256" key="6">
    <source>
        <dbReference type="ARBA" id="ARBA00023159"/>
    </source>
</evidence>
<dbReference type="GO" id="GO:0003712">
    <property type="term" value="F:transcription coregulator activity"/>
    <property type="evidence" value="ECO:0007669"/>
    <property type="project" value="InterPro"/>
</dbReference>
<dbReference type="InterPro" id="IPR009244">
    <property type="entry name" value="Mediatior_Med7"/>
</dbReference>
<feature type="region of interest" description="Disordered" evidence="11">
    <location>
        <begin position="1"/>
        <end position="23"/>
    </location>
</feature>
<comment type="subcellular location">
    <subcellularLocation>
        <location evidence="1 10">Nucleus</location>
    </subcellularLocation>
</comment>
<comment type="function">
    <text evidence="9">Component of the Mediator complex, a coactivator involved in the regulated transcription of nearly all RNA polymerase II-dependent genes. Mediator functions as a bridge to convey information from gene-specific regulatory proteins to the basal RNA polymerase II transcription machinery. Mediator is recruited to promoters by direct interactions with regulatory proteins and serves as a scaffold for the assembly of a functional preinitiation complex with RNA polymerase II and the general transcription factors.</text>
</comment>
<dbReference type="GO" id="GO:0070847">
    <property type="term" value="C:core mediator complex"/>
    <property type="evidence" value="ECO:0007669"/>
    <property type="project" value="TreeGrafter"/>
</dbReference>
<dbReference type="GO" id="GO:0016592">
    <property type="term" value="C:mediator complex"/>
    <property type="evidence" value="ECO:0007669"/>
    <property type="project" value="InterPro"/>
</dbReference>
<protein>
    <recommendedName>
        <fullName evidence="4 10">Mediator of RNA polymerase II transcription subunit 7</fullName>
    </recommendedName>
</protein>
<evidence type="ECO:0000256" key="1">
    <source>
        <dbReference type="ARBA" id="ARBA00004123"/>
    </source>
</evidence>
<evidence type="ECO:0000256" key="8">
    <source>
        <dbReference type="ARBA" id="ARBA00023242"/>
    </source>
</evidence>
<dbReference type="GO" id="GO:0006357">
    <property type="term" value="P:regulation of transcription by RNA polymerase II"/>
    <property type="evidence" value="ECO:0007669"/>
    <property type="project" value="InterPro"/>
</dbReference>
<dbReference type="PANTHER" id="PTHR21428">
    <property type="entry name" value="MEDIATOR OF RNA POLYMERASE II TRANSCRIPTION SUBUNIT 7"/>
    <property type="match status" value="1"/>
</dbReference>
<comment type="similarity">
    <text evidence="2 10">Belongs to the Mediator complex subunit 7 family.</text>
</comment>
<evidence type="ECO:0000256" key="9">
    <source>
        <dbReference type="ARBA" id="ARBA00025687"/>
    </source>
</evidence>
<keyword evidence="7 10" id="KW-0804">Transcription</keyword>
<evidence type="ECO:0000256" key="7">
    <source>
        <dbReference type="ARBA" id="ARBA00023163"/>
    </source>
</evidence>